<keyword evidence="2" id="KW-0808">Transferase</keyword>
<dbReference type="SUPFAM" id="SSF55729">
    <property type="entry name" value="Acyl-CoA N-acyltransferases (Nat)"/>
    <property type="match status" value="1"/>
</dbReference>
<organism evidence="2 3">
    <name type="scientific">Nocardiopsis gilva YIM 90087</name>
    <dbReference type="NCBI Taxonomy" id="1235441"/>
    <lineage>
        <taxon>Bacteria</taxon>
        <taxon>Bacillati</taxon>
        <taxon>Actinomycetota</taxon>
        <taxon>Actinomycetes</taxon>
        <taxon>Streptosporangiales</taxon>
        <taxon>Nocardiopsidaceae</taxon>
        <taxon>Nocardiopsis</taxon>
    </lineage>
</organism>
<dbReference type="AlphaFoldDB" id="A0A223S6P3"/>
<dbReference type="GO" id="GO:0016747">
    <property type="term" value="F:acyltransferase activity, transferring groups other than amino-acyl groups"/>
    <property type="evidence" value="ECO:0007669"/>
    <property type="project" value="InterPro"/>
</dbReference>
<dbReference type="OrthoDB" id="273614at2"/>
<dbReference type="KEGG" id="ngv:CDO52_14225"/>
<dbReference type="Proteomes" id="UP000215005">
    <property type="component" value="Chromosome"/>
</dbReference>
<evidence type="ECO:0000313" key="2">
    <source>
        <dbReference type="EMBL" id="ASU83785.1"/>
    </source>
</evidence>
<protein>
    <submittedName>
        <fullName evidence="2">N-acetyltransferase</fullName>
    </submittedName>
</protein>
<keyword evidence="3" id="KW-1185">Reference proteome</keyword>
<proteinExistence type="predicted"/>
<dbReference type="RefSeq" id="WP_086003474.1">
    <property type="nucleotide sequence ID" value="NZ_ANBG01000392.1"/>
</dbReference>
<dbReference type="CDD" id="cd04301">
    <property type="entry name" value="NAT_SF"/>
    <property type="match status" value="1"/>
</dbReference>
<dbReference type="PROSITE" id="PS51186">
    <property type="entry name" value="GNAT"/>
    <property type="match status" value="1"/>
</dbReference>
<dbReference type="Gene3D" id="3.40.630.30">
    <property type="match status" value="1"/>
</dbReference>
<reference evidence="2 3" key="1">
    <citation type="submission" date="2017-08" db="EMBL/GenBank/DDBJ databases">
        <title>The complete genome sequence of Nocardiopsis gilva YIM 90087.</title>
        <authorList>
            <person name="Yin M."/>
            <person name="Tang S."/>
        </authorList>
    </citation>
    <scope>NUCLEOTIDE SEQUENCE [LARGE SCALE GENOMIC DNA]</scope>
    <source>
        <strain evidence="2 3">YIM 90087</strain>
    </source>
</reference>
<gene>
    <name evidence="2" type="ORF">CDO52_14225</name>
</gene>
<feature type="domain" description="N-acetyltransferase" evidence="1">
    <location>
        <begin position="35"/>
        <end position="185"/>
    </location>
</feature>
<name>A0A223S6P3_9ACTN</name>
<evidence type="ECO:0000313" key="3">
    <source>
        <dbReference type="Proteomes" id="UP000215005"/>
    </source>
</evidence>
<dbReference type="InterPro" id="IPR016181">
    <property type="entry name" value="Acyl_CoA_acyltransferase"/>
</dbReference>
<dbReference type="Pfam" id="PF00583">
    <property type="entry name" value="Acetyltransf_1"/>
    <property type="match status" value="1"/>
</dbReference>
<sequence>METSLVTKPRTPLSDVLRFRYLGSHEIEELAELWMALHEQHTAIAPHLEDIVTSVSPDESWRRRRGQYLRWLSDPDTLAVLAERGGEPVGYAMVTIRENPKGSWDRGDRVAVVQTLSVPAEYSAYGVRSGLLEEIRRQVGAMGVREIELTALATSSDDIRFFEQEGFRPFVTTMVCRIGGVGAHD</sequence>
<dbReference type="EMBL" id="CP022753">
    <property type="protein sequence ID" value="ASU83785.1"/>
    <property type="molecule type" value="Genomic_DNA"/>
</dbReference>
<evidence type="ECO:0000259" key="1">
    <source>
        <dbReference type="PROSITE" id="PS51186"/>
    </source>
</evidence>
<dbReference type="InterPro" id="IPR000182">
    <property type="entry name" value="GNAT_dom"/>
</dbReference>
<accession>A0A223S6P3</accession>